<proteinExistence type="predicted"/>
<dbReference type="PANTHER" id="PTHR38795:SF1">
    <property type="entry name" value="DUF6604 DOMAIN-CONTAINING PROTEIN"/>
    <property type="match status" value="1"/>
</dbReference>
<reference evidence="2" key="1">
    <citation type="submission" date="2023-01" db="EMBL/GenBank/DDBJ databases">
        <authorList>
            <person name="Piombo E."/>
        </authorList>
    </citation>
    <scope>NUCLEOTIDE SEQUENCE</scope>
</reference>
<comment type="caution">
    <text evidence="2">The sequence shown here is derived from an EMBL/GenBank/DDBJ whole genome shotgun (WGS) entry which is preliminary data.</text>
</comment>
<dbReference type="AlphaFoldDB" id="A0AA35VQJ1"/>
<dbReference type="EMBL" id="CABFNP030001299">
    <property type="protein sequence ID" value="CAI6098774.1"/>
    <property type="molecule type" value="Genomic_DNA"/>
</dbReference>
<name>A0AA35VQJ1_9HYPO</name>
<evidence type="ECO:0000259" key="1">
    <source>
        <dbReference type="Pfam" id="PF20253"/>
    </source>
</evidence>
<protein>
    <recommendedName>
        <fullName evidence="1">DUF6604 domain-containing protein</fullName>
    </recommendedName>
</protein>
<accession>A0AA35VQJ1</accession>
<dbReference type="PANTHER" id="PTHR38795">
    <property type="entry name" value="DUF6604 DOMAIN-CONTAINING PROTEIN"/>
    <property type="match status" value="1"/>
</dbReference>
<dbReference type="Proteomes" id="UP001160390">
    <property type="component" value="Unassembled WGS sequence"/>
</dbReference>
<evidence type="ECO:0000313" key="3">
    <source>
        <dbReference type="Proteomes" id="UP001160390"/>
    </source>
</evidence>
<feature type="domain" description="DUF6604" evidence="1">
    <location>
        <begin position="12"/>
        <end position="247"/>
    </location>
</feature>
<sequence>MLPTLLLSVYEEYKKDTNSVAAWPASTARAAGCPLSLLTDGPATSGRLKGKEMKLAKLKKLSKDSNKYIIPISKFVPLAEYVTSQKDSVIPVPACAISSLERAISARAGFATQLSHQQKPLDTQKNENHAYFLPYFCSTWGKALPDAANVNRFASLEINQPSEEFTDMMAEERPEPVVNDPNVYEAEQPKTFRDALDIACMLSKNLLTIHLEIASSWRRFTDGEWDVFAAALASNTALDLTRFIIHQAEPVFEPHRGIVKFFEVFNYKSAEWMSGIWPDIEGLRQRFYTCATAALNTCLSLVHHKRMRGFPPSLANYDPTASREQVSDEEMIDDEFAFLENLFVSSVDLNNHAGVFPVLDKFTREVGRVLEIRADEFLLVVFWPELSSIESTLGSFLTTTNQTSRQGTEIIHDIREVLRFIKKDQSLGNADGAASENNMKPTLPYERHLLYKLSPVLCGLSIFHFRARLYEFSNRPSAIAVIQDVPHLYEALISEDALDLAWEDLTEMELGAIFNSESDFERPSGTRAIFKSLALQKGASVSVLKRMVNLSNGSRQVSFPRRPKRTVGSQTPLSVFFMDRYVRVLGESI</sequence>
<dbReference type="InterPro" id="IPR046539">
    <property type="entry name" value="DUF6604"/>
</dbReference>
<organism evidence="2 3">
    <name type="scientific">Clonostachys chloroleuca</name>
    <dbReference type="NCBI Taxonomy" id="1926264"/>
    <lineage>
        <taxon>Eukaryota</taxon>
        <taxon>Fungi</taxon>
        <taxon>Dikarya</taxon>
        <taxon>Ascomycota</taxon>
        <taxon>Pezizomycotina</taxon>
        <taxon>Sordariomycetes</taxon>
        <taxon>Hypocreomycetidae</taxon>
        <taxon>Hypocreales</taxon>
        <taxon>Bionectriaceae</taxon>
        <taxon>Clonostachys</taxon>
    </lineage>
</organism>
<keyword evidence="3" id="KW-1185">Reference proteome</keyword>
<evidence type="ECO:0000313" key="2">
    <source>
        <dbReference type="EMBL" id="CAI6098774.1"/>
    </source>
</evidence>
<gene>
    <name evidence="2" type="ORF">CCHLO57077_00002808</name>
</gene>
<dbReference type="Pfam" id="PF20253">
    <property type="entry name" value="DUF6604"/>
    <property type="match status" value="1"/>
</dbReference>